<comment type="caution">
    <text evidence="2">The sequence shown here is derived from an EMBL/GenBank/DDBJ whole genome shotgun (WGS) entry which is preliminary data.</text>
</comment>
<organism evidence="2 3">
    <name type="scientific">Sesamum angolense</name>
    <dbReference type="NCBI Taxonomy" id="2727404"/>
    <lineage>
        <taxon>Eukaryota</taxon>
        <taxon>Viridiplantae</taxon>
        <taxon>Streptophyta</taxon>
        <taxon>Embryophyta</taxon>
        <taxon>Tracheophyta</taxon>
        <taxon>Spermatophyta</taxon>
        <taxon>Magnoliopsida</taxon>
        <taxon>eudicotyledons</taxon>
        <taxon>Gunneridae</taxon>
        <taxon>Pentapetalae</taxon>
        <taxon>asterids</taxon>
        <taxon>lamiids</taxon>
        <taxon>Lamiales</taxon>
        <taxon>Pedaliaceae</taxon>
        <taxon>Sesamum</taxon>
    </lineage>
</organism>
<dbReference type="AlphaFoldDB" id="A0AAE2C3N4"/>
<evidence type="ECO:0000313" key="2">
    <source>
        <dbReference type="EMBL" id="KAK4407808.1"/>
    </source>
</evidence>
<evidence type="ECO:0000313" key="3">
    <source>
        <dbReference type="Proteomes" id="UP001289374"/>
    </source>
</evidence>
<evidence type="ECO:0000256" key="1">
    <source>
        <dbReference type="SAM" id="Coils"/>
    </source>
</evidence>
<dbReference type="EMBL" id="JACGWL010000002">
    <property type="protein sequence ID" value="KAK4407808.1"/>
    <property type="molecule type" value="Genomic_DNA"/>
</dbReference>
<proteinExistence type="predicted"/>
<reference evidence="2" key="2">
    <citation type="journal article" date="2024" name="Plant">
        <title>Genomic evolution and insights into agronomic trait innovations of Sesamum species.</title>
        <authorList>
            <person name="Miao H."/>
            <person name="Wang L."/>
            <person name="Qu L."/>
            <person name="Liu H."/>
            <person name="Sun Y."/>
            <person name="Le M."/>
            <person name="Wang Q."/>
            <person name="Wei S."/>
            <person name="Zheng Y."/>
            <person name="Lin W."/>
            <person name="Duan Y."/>
            <person name="Cao H."/>
            <person name="Xiong S."/>
            <person name="Wang X."/>
            <person name="Wei L."/>
            <person name="Li C."/>
            <person name="Ma Q."/>
            <person name="Ju M."/>
            <person name="Zhao R."/>
            <person name="Li G."/>
            <person name="Mu C."/>
            <person name="Tian Q."/>
            <person name="Mei H."/>
            <person name="Zhang T."/>
            <person name="Gao T."/>
            <person name="Zhang H."/>
        </authorList>
    </citation>
    <scope>NUCLEOTIDE SEQUENCE</scope>
    <source>
        <strain evidence="2">K16</strain>
    </source>
</reference>
<accession>A0AAE2C3N4</accession>
<gene>
    <name evidence="2" type="ORF">Sango_0361800</name>
</gene>
<keyword evidence="3" id="KW-1185">Reference proteome</keyword>
<name>A0AAE2C3N4_9LAMI</name>
<sequence>MGTICVNTLRYYRCLSSFAQAKEYGHHLSLKATYWRREKLASDKLIAGAQEKLCSAEEKIKLLEEQVGRSQAKLTQAKEVALEAGRVDGFSVGHSAVKGRRVKRRNFHVGDLVLKKVEVSKHVGKLDLSWEGPYKVIEVKRKGTYQLQDMEGIASLPLVSTQLIGFGGSEVIPLGTIDLPVSMGTEPRRKTIMDFKGINSEAIVHRLNVEPLTRGVGLRISLAAMKPTPKGRSRTFQVEDLEIGHRRSCEDLH</sequence>
<reference evidence="2" key="1">
    <citation type="submission" date="2020-06" db="EMBL/GenBank/DDBJ databases">
        <authorList>
            <person name="Li T."/>
            <person name="Hu X."/>
            <person name="Zhang T."/>
            <person name="Song X."/>
            <person name="Zhang H."/>
            <person name="Dai N."/>
            <person name="Sheng W."/>
            <person name="Hou X."/>
            <person name="Wei L."/>
        </authorList>
    </citation>
    <scope>NUCLEOTIDE SEQUENCE</scope>
    <source>
        <strain evidence="2">K16</strain>
        <tissue evidence="2">Leaf</tissue>
    </source>
</reference>
<dbReference type="Proteomes" id="UP001289374">
    <property type="component" value="Unassembled WGS sequence"/>
</dbReference>
<keyword evidence="1" id="KW-0175">Coiled coil</keyword>
<protein>
    <submittedName>
        <fullName evidence="2">Uncharacterized protein</fullName>
    </submittedName>
</protein>
<feature type="coiled-coil region" evidence="1">
    <location>
        <begin position="46"/>
        <end position="80"/>
    </location>
</feature>